<dbReference type="EMBL" id="JAARUV010000003">
    <property type="protein sequence ID" value="MBC1779230.1"/>
    <property type="molecule type" value="Genomic_DNA"/>
</dbReference>
<dbReference type="SUPFAM" id="SSF51206">
    <property type="entry name" value="cAMP-binding domain-like"/>
    <property type="match status" value="1"/>
</dbReference>
<name>A0A7X1CIT5_9LIST</name>
<dbReference type="InterPro" id="IPR036390">
    <property type="entry name" value="WH_DNA-bd_sf"/>
</dbReference>
<dbReference type="InterPro" id="IPR014710">
    <property type="entry name" value="RmlC-like_jellyroll"/>
</dbReference>
<dbReference type="InterPro" id="IPR000595">
    <property type="entry name" value="cNMP-bd_dom"/>
</dbReference>
<dbReference type="SUPFAM" id="SSF46785">
    <property type="entry name" value="Winged helix' DNA-binding domain"/>
    <property type="match status" value="1"/>
</dbReference>
<evidence type="ECO:0000256" key="1">
    <source>
        <dbReference type="ARBA" id="ARBA00023159"/>
    </source>
</evidence>
<feature type="domain" description="Cyclic nucleotide-binding" evidence="2">
    <location>
        <begin position="20"/>
        <end position="117"/>
    </location>
</feature>
<keyword evidence="1" id="KW-0010">Activator</keyword>
<dbReference type="Gene3D" id="2.60.120.10">
    <property type="entry name" value="Jelly Rolls"/>
    <property type="match status" value="1"/>
</dbReference>
<dbReference type="CDD" id="cd00038">
    <property type="entry name" value="CAP_ED"/>
    <property type="match status" value="1"/>
</dbReference>
<sequence length="222" mass="26012">MRLLPVDTHGEYLIRSQFNSEALLTGLIEASEVHEYRSLVKRNHALICEGLSTDYLYYIKEGVVSIRQGAYTFGFIGAGHFIGLDTLLMHNKPRYTVRILETTEMYIFDRLEVMEYLFSLQEGWIFFYLLEKEARNRLLKYQHFMTYKGSERLEAMLLDLAGTFGSHNDELITLPKCFTKRRIADYANFSLNTITSLIKQLHHTEFLAPAKEDIYFRIQNQI</sequence>
<reference evidence="3 4" key="1">
    <citation type="submission" date="2020-03" db="EMBL/GenBank/DDBJ databases">
        <title>Soil Listeria distribution.</title>
        <authorList>
            <person name="Liao J."/>
            <person name="Wiedmann M."/>
        </authorList>
    </citation>
    <scope>NUCLEOTIDE SEQUENCE [LARGE SCALE GENOMIC DNA]</scope>
    <source>
        <strain evidence="3 4">FSL L7-1017</strain>
    </source>
</reference>
<dbReference type="AlphaFoldDB" id="A0A7X1CIT5"/>
<evidence type="ECO:0000313" key="4">
    <source>
        <dbReference type="Proteomes" id="UP000547643"/>
    </source>
</evidence>
<dbReference type="PROSITE" id="PS50042">
    <property type="entry name" value="CNMP_BINDING_3"/>
    <property type="match status" value="1"/>
</dbReference>
<accession>A0A7X1CIT5</accession>
<dbReference type="RefSeq" id="WP_185495158.1">
    <property type="nucleotide sequence ID" value="NZ_JAARUV010000003.1"/>
</dbReference>
<comment type="caution">
    <text evidence="3">The sequence shown here is derived from an EMBL/GenBank/DDBJ whole genome shotgun (WGS) entry which is preliminary data.</text>
</comment>
<evidence type="ECO:0000313" key="3">
    <source>
        <dbReference type="EMBL" id="MBC1779230.1"/>
    </source>
</evidence>
<organism evidence="3 4">
    <name type="scientific">Listeria booriae</name>
    <dbReference type="NCBI Taxonomy" id="1552123"/>
    <lineage>
        <taxon>Bacteria</taxon>
        <taxon>Bacillati</taxon>
        <taxon>Bacillota</taxon>
        <taxon>Bacilli</taxon>
        <taxon>Bacillales</taxon>
        <taxon>Listeriaceae</taxon>
        <taxon>Listeria</taxon>
    </lineage>
</organism>
<proteinExistence type="predicted"/>
<dbReference type="Proteomes" id="UP000547643">
    <property type="component" value="Unassembled WGS sequence"/>
</dbReference>
<protein>
    <submittedName>
        <fullName evidence="3">Crp/Fnr family transcriptional regulator</fullName>
    </submittedName>
</protein>
<gene>
    <name evidence="3" type="ORF">HCA46_10305</name>
</gene>
<dbReference type="Pfam" id="PF00027">
    <property type="entry name" value="cNMP_binding"/>
    <property type="match status" value="1"/>
</dbReference>
<dbReference type="InterPro" id="IPR018490">
    <property type="entry name" value="cNMP-bd_dom_sf"/>
</dbReference>
<evidence type="ECO:0000259" key="2">
    <source>
        <dbReference type="PROSITE" id="PS50042"/>
    </source>
</evidence>